<dbReference type="Proteomes" id="UP001302812">
    <property type="component" value="Unassembled WGS sequence"/>
</dbReference>
<evidence type="ECO:0000313" key="3">
    <source>
        <dbReference type="Proteomes" id="UP001302812"/>
    </source>
</evidence>
<dbReference type="RefSeq" id="XP_064670666.1">
    <property type="nucleotide sequence ID" value="XM_064815038.1"/>
</dbReference>
<dbReference type="AlphaFoldDB" id="A0AAN6TER9"/>
<reference evidence="2" key="2">
    <citation type="submission" date="2023-05" db="EMBL/GenBank/DDBJ databases">
        <authorList>
            <consortium name="Lawrence Berkeley National Laboratory"/>
            <person name="Steindorff A."/>
            <person name="Hensen N."/>
            <person name="Bonometti L."/>
            <person name="Westerberg I."/>
            <person name="Brannstrom I.O."/>
            <person name="Guillou S."/>
            <person name="Cros-Aarteil S."/>
            <person name="Calhoun S."/>
            <person name="Haridas S."/>
            <person name="Kuo A."/>
            <person name="Mondo S."/>
            <person name="Pangilinan J."/>
            <person name="Riley R."/>
            <person name="Labutti K."/>
            <person name="Andreopoulos B."/>
            <person name="Lipzen A."/>
            <person name="Chen C."/>
            <person name="Yanf M."/>
            <person name="Daum C."/>
            <person name="Ng V."/>
            <person name="Clum A."/>
            <person name="Ohm R."/>
            <person name="Martin F."/>
            <person name="Silar P."/>
            <person name="Natvig D."/>
            <person name="Lalanne C."/>
            <person name="Gautier V."/>
            <person name="Ament-Velasquez S.L."/>
            <person name="Kruys A."/>
            <person name="Hutchinson M.I."/>
            <person name="Powell A.J."/>
            <person name="Barry K."/>
            <person name="Miller A.N."/>
            <person name="Grigoriev I.V."/>
            <person name="Debuchy R."/>
            <person name="Gladieux P."/>
            <person name="Thoren M.H."/>
            <person name="Johannesson H."/>
        </authorList>
    </citation>
    <scope>NUCLEOTIDE SEQUENCE</scope>
    <source>
        <strain evidence="2">CBS 508.74</strain>
    </source>
</reference>
<dbReference type="GeneID" id="89939163"/>
<keyword evidence="3" id="KW-1185">Reference proteome</keyword>
<proteinExistence type="predicted"/>
<keyword evidence="1" id="KW-0472">Membrane</keyword>
<name>A0AAN6TER9_9PEZI</name>
<keyword evidence="1" id="KW-0812">Transmembrane</keyword>
<feature type="transmembrane region" description="Helical" evidence="1">
    <location>
        <begin position="20"/>
        <end position="41"/>
    </location>
</feature>
<accession>A0AAN6TER9</accession>
<gene>
    <name evidence="2" type="ORF">N656DRAFT_778619</name>
</gene>
<comment type="caution">
    <text evidence="2">The sequence shown here is derived from an EMBL/GenBank/DDBJ whole genome shotgun (WGS) entry which is preliminary data.</text>
</comment>
<reference evidence="2" key="1">
    <citation type="journal article" date="2023" name="Mol. Phylogenet. Evol.">
        <title>Genome-scale phylogeny and comparative genomics of the fungal order Sordariales.</title>
        <authorList>
            <person name="Hensen N."/>
            <person name="Bonometti L."/>
            <person name="Westerberg I."/>
            <person name="Brannstrom I.O."/>
            <person name="Guillou S."/>
            <person name="Cros-Aarteil S."/>
            <person name="Calhoun S."/>
            <person name="Haridas S."/>
            <person name="Kuo A."/>
            <person name="Mondo S."/>
            <person name="Pangilinan J."/>
            <person name="Riley R."/>
            <person name="LaButti K."/>
            <person name="Andreopoulos B."/>
            <person name="Lipzen A."/>
            <person name="Chen C."/>
            <person name="Yan M."/>
            <person name="Daum C."/>
            <person name="Ng V."/>
            <person name="Clum A."/>
            <person name="Steindorff A."/>
            <person name="Ohm R.A."/>
            <person name="Martin F."/>
            <person name="Silar P."/>
            <person name="Natvig D.O."/>
            <person name="Lalanne C."/>
            <person name="Gautier V."/>
            <person name="Ament-Velasquez S.L."/>
            <person name="Kruys A."/>
            <person name="Hutchinson M.I."/>
            <person name="Powell A.J."/>
            <person name="Barry K."/>
            <person name="Miller A.N."/>
            <person name="Grigoriev I.V."/>
            <person name="Debuchy R."/>
            <person name="Gladieux P."/>
            <person name="Hiltunen Thoren M."/>
            <person name="Johannesson H."/>
        </authorList>
    </citation>
    <scope>NUCLEOTIDE SEQUENCE</scope>
    <source>
        <strain evidence="2">CBS 508.74</strain>
    </source>
</reference>
<protein>
    <submittedName>
        <fullName evidence="2">Uncharacterized protein</fullName>
    </submittedName>
</protein>
<evidence type="ECO:0000313" key="2">
    <source>
        <dbReference type="EMBL" id="KAK4113096.1"/>
    </source>
</evidence>
<organism evidence="2 3">
    <name type="scientific">Canariomyces notabilis</name>
    <dbReference type="NCBI Taxonomy" id="2074819"/>
    <lineage>
        <taxon>Eukaryota</taxon>
        <taxon>Fungi</taxon>
        <taxon>Dikarya</taxon>
        <taxon>Ascomycota</taxon>
        <taxon>Pezizomycotina</taxon>
        <taxon>Sordariomycetes</taxon>
        <taxon>Sordariomycetidae</taxon>
        <taxon>Sordariales</taxon>
        <taxon>Chaetomiaceae</taxon>
        <taxon>Canariomyces</taxon>
    </lineage>
</organism>
<dbReference type="EMBL" id="MU853340">
    <property type="protein sequence ID" value="KAK4113096.1"/>
    <property type="molecule type" value="Genomic_DNA"/>
</dbReference>
<keyword evidence="1" id="KW-1133">Transmembrane helix</keyword>
<evidence type="ECO:0000256" key="1">
    <source>
        <dbReference type="SAM" id="Phobius"/>
    </source>
</evidence>
<sequence>MFASSLFGMNIDLLKDNPDWRWYVLFGGTFLMITFVGWLIFRINPVCARLEDGRGAFVLTNDTAYRRTS</sequence>